<dbReference type="SUPFAM" id="SSF52266">
    <property type="entry name" value="SGNH hydrolase"/>
    <property type="match status" value="1"/>
</dbReference>
<accession>A0A346AYP8</accession>
<evidence type="ECO:0000313" key="3">
    <source>
        <dbReference type="Proteomes" id="UP000254337"/>
    </source>
</evidence>
<keyword evidence="3" id="KW-1185">Reference proteome</keyword>
<evidence type="ECO:0000313" key="2">
    <source>
        <dbReference type="EMBL" id="AXL20991.1"/>
    </source>
</evidence>
<dbReference type="PANTHER" id="PTHR30383">
    <property type="entry name" value="THIOESTERASE 1/PROTEASE 1/LYSOPHOSPHOLIPASE L1"/>
    <property type="match status" value="1"/>
</dbReference>
<dbReference type="GO" id="GO:0004622">
    <property type="term" value="F:phosphatidylcholine lysophospholipase activity"/>
    <property type="evidence" value="ECO:0007669"/>
    <property type="project" value="TreeGrafter"/>
</dbReference>
<dbReference type="PANTHER" id="PTHR30383:SF5">
    <property type="entry name" value="SGNH HYDROLASE-TYPE ESTERASE DOMAIN-CONTAINING PROTEIN"/>
    <property type="match status" value="1"/>
</dbReference>
<dbReference type="InterPro" id="IPR051532">
    <property type="entry name" value="Ester_Hydrolysis_Enzymes"/>
</dbReference>
<gene>
    <name evidence="2" type="ORF">DKB62_05105</name>
</gene>
<organism evidence="2 3">
    <name type="scientific">Megasphaera stantonii</name>
    <dbReference type="NCBI Taxonomy" id="2144175"/>
    <lineage>
        <taxon>Bacteria</taxon>
        <taxon>Bacillati</taxon>
        <taxon>Bacillota</taxon>
        <taxon>Negativicutes</taxon>
        <taxon>Veillonellales</taxon>
        <taxon>Veillonellaceae</taxon>
        <taxon>Megasphaera</taxon>
    </lineage>
</organism>
<dbReference type="KEGG" id="meg:DKB62_05105"/>
<feature type="domain" description="SGNH hydrolase-type esterase" evidence="1">
    <location>
        <begin position="5"/>
        <end position="178"/>
    </location>
</feature>
<dbReference type="RefSeq" id="WP_107196751.1">
    <property type="nucleotide sequence ID" value="NZ_CP029462.1"/>
</dbReference>
<dbReference type="AlphaFoldDB" id="A0A346AYP8"/>
<proteinExistence type="predicted"/>
<dbReference type="Gene3D" id="3.40.50.1110">
    <property type="entry name" value="SGNH hydrolase"/>
    <property type="match status" value="1"/>
</dbReference>
<dbReference type="InterPro" id="IPR013830">
    <property type="entry name" value="SGNH_hydro"/>
</dbReference>
<sequence length="188" mass="21166">MKLLCLGDSLTYGYDVACGCRWTTRLAKEKGISVCNEGLCGDTTGGMLYRAQRMKLDSFDAFFFMGGSNDILMDISPDRIRQNLEAVACLFQREKKAVYVGVPILTKAESALFGWQGRHDVTRHNEALRSHRQWLLQLAQQYHFTAVDFYGAMLQAEQEGQTNLYADGVHPNEAGYAVMARQAIQIIR</sequence>
<evidence type="ECO:0000259" key="1">
    <source>
        <dbReference type="Pfam" id="PF13472"/>
    </source>
</evidence>
<dbReference type="InterPro" id="IPR036514">
    <property type="entry name" value="SGNH_hydro_sf"/>
</dbReference>
<protein>
    <submittedName>
        <fullName evidence="2">Arylesterase</fullName>
    </submittedName>
</protein>
<name>A0A346AYP8_9FIRM</name>
<reference evidence="2 3" key="1">
    <citation type="submission" date="2018-05" db="EMBL/GenBank/DDBJ databases">
        <title>Complete genome sequence of Megasphaera sp. AJH120T, isolated from the ceca of a chicken.</title>
        <authorList>
            <person name="Maki J."/>
            <person name="Looft T."/>
        </authorList>
    </citation>
    <scope>NUCLEOTIDE SEQUENCE [LARGE SCALE GENOMIC DNA]</scope>
    <source>
        <strain evidence="2 3">AJH120</strain>
    </source>
</reference>
<dbReference type="Pfam" id="PF13472">
    <property type="entry name" value="Lipase_GDSL_2"/>
    <property type="match status" value="1"/>
</dbReference>
<dbReference type="EMBL" id="CP029462">
    <property type="protein sequence ID" value="AXL20991.1"/>
    <property type="molecule type" value="Genomic_DNA"/>
</dbReference>
<dbReference type="Proteomes" id="UP000254337">
    <property type="component" value="Chromosome"/>
</dbReference>
<dbReference type="OrthoDB" id="9777593at2"/>